<sequence length="181" mass="20229">MGTVDSAQHKYRNIWAVKVRGSLQDAKQLSFKHGFVYDKHIEWFMQQKEKSYQLLSPRFNDLLFKEQWYLTRPQNPTFNITSVWPTYTGIRILVAVVDDGVDGNHPELSSNYNPAVSRDYVDNDPIPVPKHGTVSGHGNNCAGVIAGVANNNLCGVGIAYNAQIAGLEKSENTVQSKSFQT</sequence>
<keyword evidence="7" id="KW-1185">Reference proteome</keyword>
<dbReference type="Pfam" id="PF00082">
    <property type="entry name" value="Peptidase_S8"/>
    <property type="match status" value="1"/>
</dbReference>
<gene>
    <name evidence="6" type="ORF">PLOB_00047010</name>
</gene>
<evidence type="ECO:0000313" key="6">
    <source>
        <dbReference type="EMBL" id="CAH3190442.1"/>
    </source>
</evidence>
<feature type="domain" description="Peptidase S8/S53" evidence="5">
    <location>
        <begin position="91"/>
        <end position="168"/>
    </location>
</feature>
<comment type="caution">
    <text evidence="6">The sequence shown here is derived from an EMBL/GenBank/DDBJ whole genome shotgun (WGS) entry which is preliminary data.</text>
</comment>
<dbReference type="PROSITE" id="PS51892">
    <property type="entry name" value="SUBTILASE"/>
    <property type="match status" value="1"/>
</dbReference>
<dbReference type="InterPro" id="IPR023827">
    <property type="entry name" value="Peptidase_S8_Asp-AS"/>
</dbReference>
<evidence type="ECO:0000313" key="7">
    <source>
        <dbReference type="Proteomes" id="UP001159405"/>
    </source>
</evidence>
<evidence type="ECO:0000259" key="5">
    <source>
        <dbReference type="Pfam" id="PF00082"/>
    </source>
</evidence>
<dbReference type="InterPro" id="IPR015500">
    <property type="entry name" value="Peptidase_S8_subtilisin-rel"/>
</dbReference>
<evidence type="ECO:0000256" key="1">
    <source>
        <dbReference type="ARBA" id="ARBA00022670"/>
    </source>
</evidence>
<evidence type="ECO:0000256" key="2">
    <source>
        <dbReference type="ARBA" id="ARBA00022801"/>
    </source>
</evidence>
<dbReference type="PROSITE" id="PS00136">
    <property type="entry name" value="SUBTILASE_ASP"/>
    <property type="match status" value="1"/>
</dbReference>
<organism evidence="6 7">
    <name type="scientific">Porites lobata</name>
    <dbReference type="NCBI Taxonomy" id="104759"/>
    <lineage>
        <taxon>Eukaryota</taxon>
        <taxon>Metazoa</taxon>
        <taxon>Cnidaria</taxon>
        <taxon>Anthozoa</taxon>
        <taxon>Hexacorallia</taxon>
        <taxon>Scleractinia</taxon>
        <taxon>Fungiina</taxon>
        <taxon>Poritidae</taxon>
        <taxon>Porites</taxon>
    </lineage>
</organism>
<comment type="caution">
    <text evidence="4">Lacks conserved residue(s) required for the propagation of feature annotation.</text>
</comment>
<evidence type="ECO:0000256" key="3">
    <source>
        <dbReference type="ARBA" id="ARBA00022825"/>
    </source>
</evidence>
<proteinExistence type="inferred from homology"/>
<dbReference type="PRINTS" id="PR00723">
    <property type="entry name" value="SUBTILISIN"/>
</dbReference>
<keyword evidence="3" id="KW-0720">Serine protease</keyword>
<reference evidence="6 7" key="1">
    <citation type="submission" date="2022-05" db="EMBL/GenBank/DDBJ databases">
        <authorList>
            <consortium name="Genoscope - CEA"/>
            <person name="William W."/>
        </authorList>
    </citation>
    <scope>NUCLEOTIDE SEQUENCE [LARGE SCALE GENOMIC DNA]</scope>
</reference>
<keyword evidence="2" id="KW-0378">Hydrolase</keyword>
<dbReference type="Gene3D" id="3.40.50.200">
    <property type="entry name" value="Peptidase S8/S53 domain"/>
    <property type="match status" value="1"/>
</dbReference>
<dbReference type="PANTHER" id="PTHR42884">
    <property type="entry name" value="PROPROTEIN CONVERTASE SUBTILISIN/KEXIN-RELATED"/>
    <property type="match status" value="1"/>
</dbReference>
<dbReference type="SUPFAM" id="SSF52743">
    <property type="entry name" value="Subtilisin-like"/>
    <property type="match status" value="1"/>
</dbReference>
<dbReference type="InterPro" id="IPR000209">
    <property type="entry name" value="Peptidase_S8/S53_dom"/>
</dbReference>
<dbReference type="EMBL" id="CALNXK010000861">
    <property type="protein sequence ID" value="CAH3190442.1"/>
    <property type="molecule type" value="Genomic_DNA"/>
</dbReference>
<dbReference type="Proteomes" id="UP001159405">
    <property type="component" value="Unassembled WGS sequence"/>
</dbReference>
<dbReference type="PANTHER" id="PTHR42884:SF14">
    <property type="entry name" value="NEUROENDOCRINE CONVERTASE 1"/>
    <property type="match status" value="1"/>
</dbReference>
<evidence type="ECO:0000256" key="4">
    <source>
        <dbReference type="PROSITE-ProRule" id="PRU01240"/>
    </source>
</evidence>
<comment type="similarity">
    <text evidence="4">Belongs to the peptidase S8 family.</text>
</comment>
<accession>A0ABN8SFH7</accession>
<keyword evidence="1" id="KW-0645">Protease</keyword>
<dbReference type="InterPro" id="IPR036852">
    <property type="entry name" value="Peptidase_S8/S53_dom_sf"/>
</dbReference>
<name>A0ABN8SFH7_9CNID</name>
<protein>
    <recommendedName>
        <fullName evidence="5">Peptidase S8/S53 domain-containing protein</fullName>
    </recommendedName>
</protein>